<comment type="caution">
    <text evidence="1">The sequence shown here is derived from an EMBL/GenBank/DDBJ whole genome shotgun (WGS) entry which is preliminary data.</text>
</comment>
<evidence type="ECO:0000313" key="2">
    <source>
        <dbReference type="Proteomes" id="UP000887159"/>
    </source>
</evidence>
<evidence type="ECO:0000313" key="1">
    <source>
        <dbReference type="EMBL" id="GFX92298.1"/>
    </source>
</evidence>
<dbReference type="Proteomes" id="UP000887159">
    <property type="component" value="Unassembled WGS sequence"/>
</dbReference>
<name>A0A8X6V2K4_TRICX</name>
<sequence>MCTNSSVEFPDTQEYEKRCWSDDCPKPEENYSKIRRDRPLEKFNTPETLYSTVVERSGRSTTGKVEWWFATVQRLGYFQTLDRPMSTMRRILRSIQHAYPYKISYV</sequence>
<keyword evidence="2" id="KW-1185">Reference proteome</keyword>
<gene>
    <name evidence="1" type="ORF">TNCV_1112251</name>
</gene>
<accession>A0A8X6V2K4</accession>
<organism evidence="1 2">
    <name type="scientific">Trichonephila clavipes</name>
    <name type="common">Golden silk orbweaver</name>
    <name type="synonym">Nephila clavipes</name>
    <dbReference type="NCBI Taxonomy" id="2585209"/>
    <lineage>
        <taxon>Eukaryota</taxon>
        <taxon>Metazoa</taxon>
        <taxon>Ecdysozoa</taxon>
        <taxon>Arthropoda</taxon>
        <taxon>Chelicerata</taxon>
        <taxon>Arachnida</taxon>
        <taxon>Araneae</taxon>
        <taxon>Araneomorphae</taxon>
        <taxon>Entelegynae</taxon>
        <taxon>Araneoidea</taxon>
        <taxon>Nephilidae</taxon>
        <taxon>Trichonephila</taxon>
    </lineage>
</organism>
<dbReference type="AlphaFoldDB" id="A0A8X6V2K4"/>
<dbReference type="EMBL" id="BMAU01021144">
    <property type="protein sequence ID" value="GFX92298.1"/>
    <property type="molecule type" value="Genomic_DNA"/>
</dbReference>
<protein>
    <submittedName>
        <fullName evidence="1">Uncharacterized protein</fullName>
    </submittedName>
</protein>
<reference evidence="1" key="1">
    <citation type="submission" date="2020-08" db="EMBL/GenBank/DDBJ databases">
        <title>Multicomponent nature underlies the extraordinary mechanical properties of spider dragline silk.</title>
        <authorList>
            <person name="Kono N."/>
            <person name="Nakamura H."/>
            <person name="Mori M."/>
            <person name="Yoshida Y."/>
            <person name="Ohtoshi R."/>
            <person name="Malay A.D."/>
            <person name="Moran D.A.P."/>
            <person name="Tomita M."/>
            <person name="Numata K."/>
            <person name="Arakawa K."/>
        </authorList>
    </citation>
    <scope>NUCLEOTIDE SEQUENCE</scope>
</reference>
<proteinExistence type="predicted"/>